<evidence type="ECO:0000256" key="1">
    <source>
        <dbReference type="SAM" id="SignalP"/>
    </source>
</evidence>
<dbReference type="InterPro" id="IPR029143">
    <property type="entry name" value="YrpD"/>
</dbReference>
<protein>
    <submittedName>
        <fullName evidence="2">Uncharacterized protein</fullName>
    </submittedName>
</protein>
<evidence type="ECO:0000313" key="2">
    <source>
        <dbReference type="EMBL" id="HIU10614.1"/>
    </source>
</evidence>
<dbReference type="AlphaFoldDB" id="A0A9D1HJW3"/>
<dbReference type="Proteomes" id="UP000824124">
    <property type="component" value="Unassembled WGS sequence"/>
</dbReference>
<organism evidence="2 3">
    <name type="scientific">Candidatus Avidehalobacter gallistercoris</name>
    <dbReference type="NCBI Taxonomy" id="2840694"/>
    <lineage>
        <taxon>Bacteria</taxon>
        <taxon>Bacillati</taxon>
        <taxon>Bacillota</taxon>
        <taxon>Clostridia</taxon>
        <taxon>Eubacteriales</taxon>
        <taxon>Peptococcaceae</taxon>
        <taxon>Peptococcaceae incertae sedis</taxon>
        <taxon>Candidatus Avidehalobacter</taxon>
    </lineage>
</organism>
<sequence length="444" mass="48264">MLKTRKFMSWLLALCLCMAIALPAFATDKMFNDQYGIDQDIKTTSEIDNIAIINDVTFEKADIDSLEISDSIATVSAFDAQNVANDKAIHYEATFDKGVVDVYTTVKKVEKTDVENYVNMANSAIKQEMAIIAARNEDIPDVIVYQYTDGNIQIACGADTNKARRCTDTDDFFVTEVYIFENVALAEEYRLETDDVLETQTEASGLSDGIGIRQFANQDGQYMTVNFANCPPLNVDKTVNGIANSSYGYYQYIGFSGSNNLETDMGVLYSPTYNGWQPYAKINQNGKKYMIYSNKPGITDVGYVPGGNGLGAEAAYGMTSSITMTAYKNINGYNNGANNGSSTIRLTVKGTRISPLTSNVMCISEAGTGVTSAVRWKALTTIAGSEDIPVASNSSAPRIEMNYTGVKIGTQNATWSTAEDGTAVDRSRITSKGSGYIKGKVNFS</sequence>
<name>A0A9D1HJW3_9FIRM</name>
<proteinExistence type="predicted"/>
<dbReference type="Gene3D" id="2.60.120.1270">
    <property type="match status" value="1"/>
</dbReference>
<feature type="signal peptide" evidence="1">
    <location>
        <begin position="1"/>
        <end position="26"/>
    </location>
</feature>
<feature type="chain" id="PRO_5039391580" evidence="1">
    <location>
        <begin position="27"/>
        <end position="444"/>
    </location>
</feature>
<reference evidence="2" key="2">
    <citation type="journal article" date="2021" name="PeerJ">
        <title>Extensive microbial diversity within the chicken gut microbiome revealed by metagenomics and culture.</title>
        <authorList>
            <person name="Gilroy R."/>
            <person name="Ravi A."/>
            <person name="Getino M."/>
            <person name="Pursley I."/>
            <person name="Horton D.L."/>
            <person name="Alikhan N.F."/>
            <person name="Baker D."/>
            <person name="Gharbi K."/>
            <person name="Hall N."/>
            <person name="Watson M."/>
            <person name="Adriaenssens E.M."/>
            <person name="Foster-Nyarko E."/>
            <person name="Jarju S."/>
            <person name="Secka A."/>
            <person name="Antonio M."/>
            <person name="Oren A."/>
            <person name="Chaudhuri R.R."/>
            <person name="La Ragione R."/>
            <person name="Hildebrand F."/>
            <person name="Pallen M.J."/>
        </authorList>
    </citation>
    <scope>NUCLEOTIDE SEQUENCE</scope>
    <source>
        <strain evidence="2">2830</strain>
    </source>
</reference>
<accession>A0A9D1HJW3</accession>
<dbReference type="Pfam" id="PF15493">
    <property type="entry name" value="YrpD"/>
    <property type="match status" value="1"/>
</dbReference>
<gene>
    <name evidence="2" type="ORF">IAB00_05160</name>
</gene>
<comment type="caution">
    <text evidence="2">The sequence shown here is derived from an EMBL/GenBank/DDBJ whole genome shotgun (WGS) entry which is preliminary data.</text>
</comment>
<keyword evidence="1" id="KW-0732">Signal</keyword>
<dbReference type="EMBL" id="DVMH01000027">
    <property type="protein sequence ID" value="HIU10614.1"/>
    <property type="molecule type" value="Genomic_DNA"/>
</dbReference>
<reference evidence="2" key="1">
    <citation type="submission" date="2020-10" db="EMBL/GenBank/DDBJ databases">
        <authorList>
            <person name="Gilroy R."/>
        </authorList>
    </citation>
    <scope>NUCLEOTIDE SEQUENCE</scope>
    <source>
        <strain evidence="2">2830</strain>
    </source>
</reference>
<dbReference type="InterPro" id="IPR038682">
    <property type="entry name" value="YrpD-like_sf"/>
</dbReference>
<evidence type="ECO:0000313" key="3">
    <source>
        <dbReference type="Proteomes" id="UP000824124"/>
    </source>
</evidence>